<protein>
    <submittedName>
        <fullName evidence="4">DUF821 domain-containing protein</fullName>
    </submittedName>
</protein>
<evidence type="ECO:0000313" key="5">
    <source>
        <dbReference type="Proteomes" id="UP000033647"/>
    </source>
</evidence>
<dbReference type="OrthoDB" id="202415at2759"/>
<evidence type="ECO:0000256" key="1">
    <source>
        <dbReference type="SAM" id="MobiDB-lite"/>
    </source>
</evidence>
<dbReference type="SMART" id="SM00672">
    <property type="entry name" value="CAP10"/>
    <property type="match status" value="1"/>
</dbReference>
<dbReference type="EMBL" id="LAFY01004118">
    <property type="protein sequence ID" value="KJX94741.1"/>
    <property type="molecule type" value="Genomic_DNA"/>
</dbReference>
<feature type="compositionally biased region" description="Low complexity" evidence="1">
    <location>
        <begin position="50"/>
        <end position="75"/>
    </location>
</feature>
<keyword evidence="2" id="KW-1133">Transmembrane helix</keyword>
<evidence type="ECO:0000259" key="3">
    <source>
        <dbReference type="SMART" id="SM00672"/>
    </source>
</evidence>
<gene>
    <name evidence="4" type="ORF">TI39_contig4159g00055</name>
</gene>
<evidence type="ECO:0000313" key="4">
    <source>
        <dbReference type="EMBL" id="KJX94741.1"/>
    </source>
</evidence>
<evidence type="ECO:0000256" key="2">
    <source>
        <dbReference type="SAM" id="Phobius"/>
    </source>
</evidence>
<dbReference type="Pfam" id="PF05686">
    <property type="entry name" value="Glyco_transf_90"/>
    <property type="match status" value="1"/>
</dbReference>
<keyword evidence="2" id="KW-0472">Membrane</keyword>
<accession>A0A0F4GBH5</accession>
<dbReference type="PANTHER" id="PTHR12203:SF107">
    <property type="entry name" value="GLYCOSYL TRANSFERASE CAP10 DOMAIN-CONTAINING PROTEIN"/>
    <property type="match status" value="1"/>
</dbReference>
<dbReference type="Proteomes" id="UP000033647">
    <property type="component" value="Unassembled WGS sequence"/>
</dbReference>
<feature type="region of interest" description="Disordered" evidence="1">
    <location>
        <begin position="50"/>
        <end position="81"/>
    </location>
</feature>
<dbReference type="InterPro" id="IPR051091">
    <property type="entry name" value="O-Glucosyltr/Glycosyltrsf_90"/>
</dbReference>
<keyword evidence="2" id="KW-0812">Transmembrane</keyword>
<proteinExistence type="predicted"/>
<comment type="caution">
    <text evidence="4">The sequence shown here is derived from an EMBL/GenBank/DDBJ whole genome shotgun (WGS) entry which is preliminary data.</text>
</comment>
<dbReference type="InterPro" id="IPR006598">
    <property type="entry name" value="CAP10"/>
</dbReference>
<feature type="transmembrane region" description="Helical" evidence="2">
    <location>
        <begin position="20"/>
        <end position="39"/>
    </location>
</feature>
<dbReference type="AlphaFoldDB" id="A0A0F4GBH5"/>
<organism evidence="4 5">
    <name type="scientific">Zymoseptoria brevis</name>
    <dbReference type="NCBI Taxonomy" id="1047168"/>
    <lineage>
        <taxon>Eukaryota</taxon>
        <taxon>Fungi</taxon>
        <taxon>Dikarya</taxon>
        <taxon>Ascomycota</taxon>
        <taxon>Pezizomycotina</taxon>
        <taxon>Dothideomycetes</taxon>
        <taxon>Dothideomycetidae</taxon>
        <taxon>Mycosphaerellales</taxon>
        <taxon>Mycosphaerellaceae</taxon>
        <taxon>Zymoseptoria</taxon>
    </lineage>
</organism>
<feature type="domain" description="Glycosyl transferase CAP10" evidence="3">
    <location>
        <begin position="181"/>
        <end position="418"/>
    </location>
</feature>
<sequence>MEMKGFSINEMPSIPINRRISLLGAVLILGTLYAILIHWPQTSSTSSFTGAYSSSSSSSSSSSNNKPSSSDTTKTGWTFVPDRDRNDHSLTSEQCSAAFPDLYHEIDRSRAYWKARQGEEKLTDKQWGLEWSSDGGLRVMIWEQQLYIIESRGLNHFLHWKERSHATLHNLQRAILASKEPVPNIEFSIKINDNIELTDKHPNATVWNFNRDVKDKAMEQVWLIPDFNFWAYPRVAGSYGHYQRQAMDMGSDYNSKKPQLVWRGTTDFNPEIRLKLLEAAKGKPWSAVHKVAEDVKDEENMKYRITMPDHCKYKFAVHTEGTTWSGRLKYLLSCHSTIIVHPLTFTTHLYHLLESDGPNQNFVQVRKDWSDLPKTMESLLADNVKAKRIADNAAAKFRDQYFTPAAQTCYFRQLFKVWSEMTPVPDPYEHETLENGSVQKTWRGMSYEEYVFHDKGYNDEH</sequence>
<keyword evidence="5" id="KW-1185">Reference proteome</keyword>
<reference evidence="4 5" key="1">
    <citation type="submission" date="2015-03" db="EMBL/GenBank/DDBJ databases">
        <title>RNA-seq based gene annotation and comparative genomics of four Zymoseptoria species reveal species-specific pathogenicity related genes and transposable element activity.</title>
        <authorList>
            <person name="Grandaubert J."/>
            <person name="Bhattacharyya A."/>
            <person name="Stukenbrock E.H."/>
        </authorList>
    </citation>
    <scope>NUCLEOTIDE SEQUENCE [LARGE SCALE GENOMIC DNA]</scope>
    <source>
        <strain evidence="4 5">Zb18110</strain>
    </source>
</reference>
<name>A0A0F4GBH5_9PEZI</name>
<dbReference type="PANTHER" id="PTHR12203">
    <property type="entry name" value="KDEL LYS-ASP-GLU-LEU CONTAINING - RELATED"/>
    <property type="match status" value="1"/>
</dbReference>